<evidence type="ECO:0000256" key="1">
    <source>
        <dbReference type="SAM" id="MobiDB-lite"/>
    </source>
</evidence>
<sequence length="85" mass="9420">MHQHQVTIAGFLEADLDDVHTERDGVLDRGNRVLGKGSPMTAMGDRHVPRLARAIEQVFVNLGEGSRRGFGGNTEKRKQTETGRH</sequence>
<gene>
    <name evidence="2" type="ORF">J3U87_32980</name>
</gene>
<dbReference type="RefSeq" id="WP_237380108.1">
    <property type="nucleotide sequence ID" value="NZ_CP071793.1"/>
</dbReference>
<feature type="region of interest" description="Disordered" evidence="1">
    <location>
        <begin position="63"/>
        <end position="85"/>
    </location>
</feature>
<evidence type="ECO:0000313" key="2">
    <source>
        <dbReference type="EMBL" id="QTD54440.1"/>
    </source>
</evidence>
<reference evidence="2" key="1">
    <citation type="submission" date="2021-03" db="EMBL/GenBank/DDBJ databases">
        <title>Acanthopleuribacteraceae sp. M133.</title>
        <authorList>
            <person name="Wang G."/>
        </authorList>
    </citation>
    <scope>NUCLEOTIDE SEQUENCE</scope>
    <source>
        <strain evidence="2">M133</strain>
    </source>
</reference>
<accession>A0A8A4TY68</accession>
<proteinExistence type="predicted"/>
<dbReference type="Proteomes" id="UP000663929">
    <property type="component" value="Chromosome"/>
</dbReference>
<evidence type="ECO:0000313" key="3">
    <source>
        <dbReference type="Proteomes" id="UP000663929"/>
    </source>
</evidence>
<feature type="compositionally biased region" description="Basic and acidic residues" evidence="1">
    <location>
        <begin position="74"/>
        <end position="85"/>
    </location>
</feature>
<dbReference type="AlphaFoldDB" id="A0A8A4TY68"/>
<dbReference type="EMBL" id="CP071793">
    <property type="protein sequence ID" value="QTD54440.1"/>
    <property type="molecule type" value="Genomic_DNA"/>
</dbReference>
<name>A0A8A4TY68_SULCO</name>
<protein>
    <submittedName>
        <fullName evidence="2">Uncharacterized protein</fullName>
    </submittedName>
</protein>
<dbReference type="KEGG" id="scor:J3U87_32980"/>
<organism evidence="2 3">
    <name type="scientific">Sulfidibacter corallicola</name>
    <dbReference type="NCBI Taxonomy" id="2818388"/>
    <lineage>
        <taxon>Bacteria</taxon>
        <taxon>Pseudomonadati</taxon>
        <taxon>Acidobacteriota</taxon>
        <taxon>Holophagae</taxon>
        <taxon>Acanthopleuribacterales</taxon>
        <taxon>Acanthopleuribacteraceae</taxon>
        <taxon>Sulfidibacter</taxon>
    </lineage>
</organism>
<keyword evidence="3" id="KW-1185">Reference proteome</keyword>